<feature type="chain" id="PRO_5040494847" evidence="1">
    <location>
        <begin position="18"/>
        <end position="213"/>
    </location>
</feature>
<feature type="signal peptide" evidence="1">
    <location>
        <begin position="1"/>
        <end position="17"/>
    </location>
</feature>
<evidence type="ECO:0000313" key="3">
    <source>
        <dbReference type="Proteomes" id="UP000800039"/>
    </source>
</evidence>
<keyword evidence="3" id="KW-1185">Reference proteome</keyword>
<gene>
    <name evidence="2" type="ORF">K460DRAFT_377392</name>
</gene>
<sequence length="213" mass="23338">MLGIKPTVLAFISVASAHSWLHCTDHNNTGIRPEMEKAAAETPYRQIDPLMPWFADLCHGWPRAKQNPGDWVDESSHYIWDLSLAASKGDTHACHPSQRTPTYHLTPKDPKLAFHSAPAPMATAAAGSELKLMFGGNGHSRGQNAGGNGDAGRVSVYWKGEAEADIINVSEFTEEYKVQENGFAEESFAWPLDKTVVAPPALKDKGNWMTLKL</sequence>
<reference evidence="2" key="1">
    <citation type="submission" date="2020-01" db="EMBL/GenBank/DDBJ databases">
        <authorList>
            <consortium name="DOE Joint Genome Institute"/>
            <person name="Haridas S."/>
            <person name="Albert R."/>
            <person name="Binder M."/>
            <person name="Bloem J."/>
            <person name="Labutti K."/>
            <person name="Salamov A."/>
            <person name="Andreopoulos B."/>
            <person name="Baker S.E."/>
            <person name="Barry K."/>
            <person name="Bills G."/>
            <person name="Bluhm B.H."/>
            <person name="Cannon C."/>
            <person name="Castanera R."/>
            <person name="Culley D.E."/>
            <person name="Daum C."/>
            <person name="Ezra D."/>
            <person name="Gonzalez J.B."/>
            <person name="Henrissat B."/>
            <person name="Kuo A."/>
            <person name="Liang C."/>
            <person name="Lipzen A."/>
            <person name="Lutzoni F."/>
            <person name="Magnuson J."/>
            <person name="Mondo S."/>
            <person name="Nolan M."/>
            <person name="Ohm R."/>
            <person name="Pangilinan J."/>
            <person name="Park H.-J."/>
            <person name="Ramirez L."/>
            <person name="Alfaro M."/>
            <person name="Sun H."/>
            <person name="Tritt A."/>
            <person name="Yoshinaga Y."/>
            <person name="Zwiers L.-H."/>
            <person name="Turgeon B.G."/>
            <person name="Goodwin S.B."/>
            <person name="Spatafora J.W."/>
            <person name="Crous P.W."/>
            <person name="Grigoriev I.V."/>
        </authorList>
    </citation>
    <scope>NUCLEOTIDE SEQUENCE</scope>
    <source>
        <strain evidence="2">CBS 394.84</strain>
    </source>
</reference>
<dbReference type="RefSeq" id="XP_040788663.1">
    <property type="nucleotide sequence ID" value="XM_040934965.1"/>
</dbReference>
<proteinExistence type="predicted"/>
<comment type="caution">
    <text evidence="2">The sequence shown here is derived from an EMBL/GenBank/DDBJ whole genome shotgun (WGS) entry which is preliminary data.</text>
</comment>
<evidence type="ECO:0000256" key="1">
    <source>
        <dbReference type="SAM" id="SignalP"/>
    </source>
</evidence>
<dbReference type="GeneID" id="63852216"/>
<organism evidence="2 3">
    <name type="scientific">Cucurbitaria berberidis CBS 394.84</name>
    <dbReference type="NCBI Taxonomy" id="1168544"/>
    <lineage>
        <taxon>Eukaryota</taxon>
        <taxon>Fungi</taxon>
        <taxon>Dikarya</taxon>
        <taxon>Ascomycota</taxon>
        <taxon>Pezizomycotina</taxon>
        <taxon>Dothideomycetes</taxon>
        <taxon>Pleosporomycetidae</taxon>
        <taxon>Pleosporales</taxon>
        <taxon>Pleosporineae</taxon>
        <taxon>Cucurbitariaceae</taxon>
        <taxon>Cucurbitaria</taxon>
    </lineage>
</organism>
<dbReference type="AlphaFoldDB" id="A0A9P4GJ67"/>
<keyword evidence="1" id="KW-0732">Signal</keyword>
<protein>
    <submittedName>
        <fullName evidence="2">Uncharacterized protein</fullName>
    </submittedName>
</protein>
<dbReference type="Proteomes" id="UP000800039">
    <property type="component" value="Unassembled WGS sequence"/>
</dbReference>
<dbReference type="EMBL" id="ML976616">
    <property type="protein sequence ID" value="KAF1846100.1"/>
    <property type="molecule type" value="Genomic_DNA"/>
</dbReference>
<accession>A0A9P4GJ67</accession>
<dbReference type="OrthoDB" id="5276978at2759"/>
<name>A0A9P4GJ67_9PLEO</name>
<evidence type="ECO:0000313" key="2">
    <source>
        <dbReference type="EMBL" id="KAF1846100.1"/>
    </source>
</evidence>